<organism evidence="3 4">
    <name type="scientific">Streptomyces coeruleoprunus</name>
    <dbReference type="NCBI Taxonomy" id="285563"/>
    <lineage>
        <taxon>Bacteria</taxon>
        <taxon>Bacillati</taxon>
        <taxon>Actinomycetota</taxon>
        <taxon>Actinomycetes</taxon>
        <taxon>Kitasatosporales</taxon>
        <taxon>Streptomycetaceae</taxon>
        <taxon>Streptomyces</taxon>
    </lineage>
</organism>
<dbReference type="Proteomes" id="UP001595829">
    <property type="component" value="Unassembled WGS sequence"/>
</dbReference>
<sequence>MGRTAADTVAESQSFYCPLPSAVHPQAAEAERLALDWIDRSGFCRTPTERAWVAATHSADFYARFVPEADLDRLWITACWVYWGFAFDDARCDEGPLATDPATFADMAASVQRALEVPGPLACADPYAAAVHDLGERFRACAGPAQNRRFHNAHRAWLTGVQWQIGNRAGGRMPGLDDYLTMRLHSAGGEPTYAMLEIADGLDVPGHEMDSPAVYALTEMAILVAALDNDRYSQAKEASRRQTGQNIVSVLMAERRCSPAEALDEAVALRDTVLQRFLTLRDRVVRRADAPLRQYLAGLGHGIRGNIEWGVRVPRYVSLNDATTLPDVPDTPPEVHWTDTPRTGTLALERLPSIAWWWQDLA</sequence>
<dbReference type="SUPFAM" id="SSF48576">
    <property type="entry name" value="Terpenoid synthases"/>
    <property type="match status" value="1"/>
</dbReference>
<dbReference type="RefSeq" id="WP_345686150.1">
    <property type="nucleotide sequence ID" value="NZ_BAABIT010000001.1"/>
</dbReference>
<gene>
    <name evidence="3" type="ORF">ACFPM3_18640</name>
</gene>
<dbReference type="PANTHER" id="PTHR35201:SF4">
    <property type="entry name" value="BETA-PINACENE SYNTHASE-RELATED"/>
    <property type="match status" value="1"/>
</dbReference>
<dbReference type="Pfam" id="PF19086">
    <property type="entry name" value="Terpene_syn_C_2"/>
    <property type="match status" value="1"/>
</dbReference>
<protein>
    <recommendedName>
        <fullName evidence="2">Terpene synthase</fullName>
        <ecNumber evidence="2">4.2.3.-</ecNumber>
    </recommendedName>
</protein>
<dbReference type="EC" id="4.2.3.-" evidence="2"/>
<comment type="caution">
    <text evidence="3">The sequence shown here is derived from an EMBL/GenBank/DDBJ whole genome shotgun (WGS) entry which is preliminary data.</text>
</comment>
<dbReference type="InterPro" id="IPR008949">
    <property type="entry name" value="Isoprenoid_synthase_dom_sf"/>
</dbReference>
<proteinExistence type="inferred from homology"/>
<reference evidence="4" key="1">
    <citation type="journal article" date="2019" name="Int. J. Syst. Evol. Microbiol.">
        <title>The Global Catalogue of Microorganisms (GCM) 10K type strain sequencing project: providing services to taxonomists for standard genome sequencing and annotation.</title>
        <authorList>
            <consortium name="The Broad Institute Genomics Platform"/>
            <consortium name="The Broad Institute Genome Sequencing Center for Infectious Disease"/>
            <person name="Wu L."/>
            <person name="Ma J."/>
        </authorList>
    </citation>
    <scope>NUCLEOTIDE SEQUENCE [LARGE SCALE GENOMIC DNA]</scope>
    <source>
        <strain evidence="4">CGMCC 4.1648</strain>
    </source>
</reference>
<evidence type="ECO:0000256" key="1">
    <source>
        <dbReference type="ARBA" id="ARBA00023239"/>
    </source>
</evidence>
<evidence type="ECO:0000256" key="2">
    <source>
        <dbReference type="RuleBase" id="RU366034"/>
    </source>
</evidence>
<keyword evidence="2" id="KW-0460">Magnesium</keyword>
<dbReference type="SFLD" id="SFLDS00005">
    <property type="entry name" value="Isoprenoid_Synthase_Type_I"/>
    <property type="match status" value="1"/>
</dbReference>
<dbReference type="SFLD" id="SFLDG01020">
    <property type="entry name" value="Terpene_Cyclase_Like_2"/>
    <property type="match status" value="1"/>
</dbReference>
<accession>A0ABV9XFT9</accession>
<comment type="cofactor">
    <cofactor evidence="2">
        <name>Mg(2+)</name>
        <dbReference type="ChEBI" id="CHEBI:18420"/>
    </cofactor>
</comment>
<dbReference type="Gene3D" id="1.10.600.10">
    <property type="entry name" value="Farnesyl Diphosphate Synthase"/>
    <property type="match status" value="1"/>
</dbReference>
<dbReference type="EMBL" id="JBHSJD010000014">
    <property type="protein sequence ID" value="MFC5024146.1"/>
    <property type="molecule type" value="Genomic_DNA"/>
</dbReference>
<name>A0ABV9XFT9_9ACTN</name>
<evidence type="ECO:0000313" key="3">
    <source>
        <dbReference type="EMBL" id="MFC5024146.1"/>
    </source>
</evidence>
<dbReference type="InterPro" id="IPR034686">
    <property type="entry name" value="Terpene_cyclase-like_2"/>
</dbReference>
<comment type="similarity">
    <text evidence="2">Belongs to the terpene synthase family.</text>
</comment>
<evidence type="ECO:0000313" key="4">
    <source>
        <dbReference type="Proteomes" id="UP001595829"/>
    </source>
</evidence>
<dbReference type="PANTHER" id="PTHR35201">
    <property type="entry name" value="TERPENE SYNTHASE"/>
    <property type="match status" value="1"/>
</dbReference>
<keyword evidence="1 2" id="KW-0456">Lyase</keyword>
<keyword evidence="4" id="KW-1185">Reference proteome</keyword>
<keyword evidence="2" id="KW-0479">Metal-binding</keyword>